<comment type="caution">
    <text evidence="1">The sequence shown here is derived from an EMBL/GenBank/DDBJ whole genome shotgun (WGS) entry which is preliminary data.</text>
</comment>
<evidence type="ECO:0000313" key="2">
    <source>
        <dbReference type="Proteomes" id="UP001157353"/>
    </source>
</evidence>
<reference evidence="2" key="1">
    <citation type="journal article" date="2019" name="Int. J. Syst. Evol. Microbiol.">
        <title>The Global Catalogue of Microorganisms (GCM) 10K type strain sequencing project: providing services to taxonomists for standard genome sequencing and annotation.</title>
        <authorList>
            <consortium name="The Broad Institute Genomics Platform"/>
            <consortium name="The Broad Institute Genome Sequencing Center for Infectious Disease"/>
            <person name="Wu L."/>
            <person name="Ma J."/>
        </authorList>
    </citation>
    <scope>NUCLEOTIDE SEQUENCE [LARGE SCALE GENOMIC DNA]</scope>
    <source>
        <strain evidence="2">NBRC 103166</strain>
    </source>
</reference>
<evidence type="ECO:0000313" key="1">
    <source>
        <dbReference type="EMBL" id="GLS91392.1"/>
    </source>
</evidence>
<dbReference type="InterPro" id="IPR011990">
    <property type="entry name" value="TPR-like_helical_dom_sf"/>
</dbReference>
<organism evidence="1 2">
    <name type="scientific">Psychromonas marina</name>
    <dbReference type="NCBI Taxonomy" id="88364"/>
    <lineage>
        <taxon>Bacteria</taxon>
        <taxon>Pseudomonadati</taxon>
        <taxon>Pseudomonadota</taxon>
        <taxon>Gammaproteobacteria</taxon>
        <taxon>Alteromonadales</taxon>
        <taxon>Psychromonadaceae</taxon>
        <taxon>Psychromonas</taxon>
    </lineage>
</organism>
<accession>A0ABQ6E236</accession>
<dbReference type="PROSITE" id="PS51257">
    <property type="entry name" value="PROKAR_LIPOPROTEIN"/>
    <property type="match status" value="1"/>
</dbReference>
<evidence type="ECO:0008006" key="3">
    <source>
        <dbReference type="Google" id="ProtNLM"/>
    </source>
</evidence>
<gene>
    <name evidence="1" type="ORF">GCM10007916_24610</name>
</gene>
<keyword evidence="2" id="KW-1185">Reference proteome</keyword>
<name>A0ABQ6E236_9GAMM</name>
<proteinExistence type="predicted"/>
<dbReference type="RefSeq" id="WP_284204507.1">
    <property type="nucleotide sequence ID" value="NZ_BSPQ01000013.1"/>
</dbReference>
<protein>
    <recommendedName>
        <fullName evidence="3">Tetratricopeptide repeat protein</fullName>
    </recommendedName>
</protein>
<dbReference type="SUPFAM" id="SSF48452">
    <property type="entry name" value="TPR-like"/>
    <property type="match status" value="1"/>
</dbReference>
<dbReference type="EMBL" id="BSPQ01000013">
    <property type="protein sequence ID" value="GLS91392.1"/>
    <property type="molecule type" value="Genomic_DNA"/>
</dbReference>
<dbReference type="Proteomes" id="UP001157353">
    <property type="component" value="Unassembled WGS sequence"/>
</dbReference>
<sequence>MKKIILASIFTLLTACAGHQRESNQLANLLHQQPPTQVLAQLQSTEPPERDYAQFHLNVGLLQLLSSDFPAAIASLTQAKKEMAALEAISITENAAAGTVNETLRSYSGYPTDRVMVHNILALSYLFNDDIDGARVEMLQADVSMKKLYSKGSYNGQLASTHLLSGIIYEMLDEQSNALISYKHSEEIIQKRKLSVPVSLQQALLRLSYRVDRNGQYVSYKQRYSGYPTPVSNNASQVFSLYFDSVVSNKIEKSILVPSGNGEQLIRISMPAYPNPKYRMARAKVTDASNQVSTELIENLEVAVREDLSKEYPSILLLTTTRAIAKYELVAQANEQDSLLGALVNLATALSEIADLRSWNMLPATIQFAYLETTDNEVTVDRVSAAQEKIALNIGSTNLLLISSLQTPVFHYQQ</sequence>